<dbReference type="AlphaFoldDB" id="W5VYM8"/>
<keyword evidence="2" id="KW-0808">Transferase</keyword>
<evidence type="ECO:0000259" key="1">
    <source>
        <dbReference type="PROSITE" id="PS51186"/>
    </source>
</evidence>
<sequence length="220" mass="24587">MEPWPLWNLVLRTPRLELRPDEDAGLAELGRLAARGVHPPEEMPFGVPWTDAPAEEIPRNVMQYFWGQRNSLTAARWTLNFLIRLDGRVIGMQGVDGTDFAITREVTSGSWLGMAHQGKGYGTEARAAVLGLVFDHLAARRARTSLFVDNQASFRVSRKLGYVEDGTWSDVRRGKAATQLRMVVTAERFAEHRPGWRPEVTGLQPCLPLLGTGHSADRDD</sequence>
<dbReference type="eggNOG" id="COG1670">
    <property type="taxonomic scope" value="Bacteria"/>
</dbReference>
<proteinExistence type="predicted"/>
<evidence type="ECO:0000313" key="3">
    <source>
        <dbReference type="Proteomes" id="UP000019225"/>
    </source>
</evidence>
<evidence type="ECO:0000313" key="2">
    <source>
        <dbReference type="EMBL" id="AHH93550.1"/>
    </source>
</evidence>
<dbReference type="PANTHER" id="PTHR43441:SF11">
    <property type="entry name" value="RIBOSOMAL-PROTEIN-SERINE ACETYLTRANSFERASE"/>
    <property type="match status" value="1"/>
</dbReference>
<feature type="domain" description="N-acetyltransferase" evidence="1">
    <location>
        <begin position="32"/>
        <end position="187"/>
    </location>
</feature>
<dbReference type="KEGG" id="kal:KALB_173"/>
<dbReference type="PROSITE" id="PS51186">
    <property type="entry name" value="GNAT"/>
    <property type="match status" value="1"/>
</dbReference>
<dbReference type="PATRIC" id="fig|1449976.3.peg.178"/>
<dbReference type="InterPro" id="IPR016181">
    <property type="entry name" value="Acyl_CoA_acyltransferase"/>
</dbReference>
<gene>
    <name evidence="2" type="ORF">KALB_173</name>
</gene>
<name>W5VYM8_9PSEU</name>
<keyword evidence="3" id="KW-1185">Reference proteome</keyword>
<dbReference type="InterPro" id="IPR051908">
    <property type="entry name" value="Ribosomal_N-acetyltransferase"/>
</dbReference>
<dbReference type="GO" id="GO:1990189">
    <property type="term" value="F:protein N-terminal-serine acetyltransferase activity"/>
    <property type="evidence" value="ECO:0007669"/>
    <property type="project" value="TreeGrafter"/>
</dbReference>
<dbReference type="EMBL" id="CP007155">
    <property type="protein sequence ID" value="AHH93550.1"/>
    <property type="molecule type" value="Genomic_DNA"/>
</dbReference>
<dbReference type="GO" id="GO:0005737">
    <property type="term" value="C:cytoplasm"/>
    <property type="evidence" value="ECO:0007669"/>
    <property type="project" value="TreeGrafter"/>
</dbReference>
<accession>W5VYM8</accession>
<dbReference type="GO" id="GO:0008999">
    <property type="term" value="F:protein-N-terminal-alanine acetyltransferase activity"/>
    <property type="evidence" value="ECO:0007669"/>
    <property type="project" value="TreeGrafter"/>
</dbReference>
<protein>
    <submittedName>
        <fullName evidence="2">GCN5-related N-acetyltransferase</fullName>
    </submittedName>
</protein>
<reference evidence="2 3" key="1">
    <citation type="journal article" date="2014" name="BMC Genomics">
        <title>Complete genome sequence of producer of the glycopeptide antibiotic Aculeximycin Kutzneria albida DSM 43870T, a representative of minor genus of Pseudonocardiaceae.</title>
        <authorList>
            <person name="Rebets Y."/>
            <person name="Tokovenko B."/>
            <person name="Lushchyk I."/>
            <person name="Ruckert C."/>
            <person name="Zaburannyi N."/>
            <person name="Bechthold A."/>
            <person name="Kalinowski J."/>
            <person name="Luzhetskyy A."/>
        </authorList>
    </citation>
    <scope>NUCLEOTIDE SEQUENCE [LARGE SCALE GENOMIC DNA]</scope>
    <source>
        <strain evidence="2">DSM 43870</strain>
    </source>
</reference>
<dbReference type="RefSeq" id="WP_025353840.1">
    <property type="nucleotide sequence ID" value="NZ_CP007155.1"/>
</dbReference>
<dbReference type="Gene3D" id="3.40.630.30">
    <property type="match status" value="1"/>
</dbReference>
<dbReference type="Pfam" id="PF13302">
    <property type="entry name" value="Acetyltransf_3"/>
    <property type="match status" value="1"/>
</dbReference>
<dbReference type="OrthoDB" id="3466127at2"/>
<dbReference type="PANTHER" id="PTHR43441">
    <property type="entry name" value="RIBOSOMAL-PROTEIN-SERINE ACETYLTRANSFERASE"/>
    <property type="match status" value="1"/>
</dbReference>
<dbReference type="Proteomes" id="UP000019225">
    <property type="component" value="Chromosome"/>
</dbReference>
<organism evidence="2 3">
    <name type="scientific">Kutzneria albida DSM 43870</name>
    <dbReference type="NCBI Taxonomy" id="1449976"/>
    <lineage>
        <taxon>Bacteria</taxon>
        <taxon>Bacillati</taxon>
        <taxon>Actinomycetota</taxon>
        <taxon>Actinomycetes</taxon>
        <taxon>Pseudonocardiales</taxon>
        <taxon>Pseudonocardiaceae</taxon>
        <taxon>Kutzneria</taxon>
    </lineage>
</organism>
<dbReference type="SUPFAM" id="SSF55729">
    <property type="entry name" value="Acyl-CoA N-acyltransferases (Nat)"/>
    <property type="match status" value="1"/>
</dbReference>
<dbReference type="HOGENOM" id="CLU_106319_1_0_11"/>
<dbReference type="InterPro" id="IPR000182">
    <property type="entry name" value="GNAT_dom"/>
</dbReference>